<dbReference type="EMBL" id="CP023324">
    <property type="protein sequence ID" value="ATY63599.1"/>
    <property type="molecule type" value="Genomic_DNA"/>
</dbReference>
<dbReference type="InterPro" id="IPR040632">
    <property type="entry name" value="Sulfotransfer_4"/>
</dbReference>
<dbReference type="AlphaFoldDB" id="A0A2H4SKI1"/>
<name>A0A2H4SKI1_CORMI</name>
<dbReference type="Proteomes" id="UP000323067">
    <property type="component" value="Chromosome vii"/>
</dbReference>
<dbReference type="Pfam" id="PF17784">
    <property type="entry name" value="Sulfotransfer_4"/>
    <property type="match status" value="1"/>
</dbReference>
<sequence>MTETETRSVSMKVLCLGFSRTGTRCKSSALREALLTLGYVHTYHTTDAAFINTRDCQTWLKWLRAKHDGIGRVPGRKDFDSLLGHCQVFLLKIFSLKIVANISAKSATL</sequence>
<reference evidence="1 2" key="1">
    <citation type="journal article" date="2017" name="BMC Genomics">
        <title>Chromosome level assembly and secondary metabolite potential of the parasitic fungus Cordyceps militaris.</title>
        <authorList>
            <person name="Kramer G.J."/>
            <person name="Nodwell J.R."/>
        </authorList>
    </citation>
    <scope>NUCLEOTIDE SEQUENCE [LARGE SCALE GENOMIC DNA]</scope>
    <source>
        <strain evidence="1 2">ATCC 34164</strain>
    </source>
</reference>
<evidence type="ECO:0000313" key="2">
    <source>
        <dbReference type="Proteomes" id="UP000323067"/>
    </source>
</evidence>
<proteinExistence type="predicted"/>
<protein>
    <submittedName>
        <fullName evidence="1">Uncharacterized protein</fullName>
    </submittedName>
</protein>
<evidence type="ECO:0000313" key="1">
    <source>
        <dbReference type="EMBL" id="ATY63599.1"/>
    </source>
</evidence>
<gene>
    <name evidence="1" type="ORF">A9K55_008932</name>
</gene>
<dbReference type="VEuPathDB" id="FungiDB:A9K55_008932"/>
<dbReference type="VEuPathDB" id="FungiDB:CCM_08679"/>
<organism evidence="1 2">
    <name type="scientific">Cordyceps militaris</name>
    <name type="common">Caterpillar fungus</name>
    <name type="synonym">Clavaria militaris</name>
    <dbReference type="NCBI Taxonomy" id="73501"/>
    <lineage>
        <taxon>Eukaryota</taxon>
        <taxon>Fungi</taxon>
        <taxon>Dikarya</taxon>
        <taxon>Ascomycota</taxon>
        <taxon>Pezizomycotina</taxon>
        <taxon>Sordariomycetes</taxon>
        <taxon>Hypocreomycetidae</taxon>
        <taxon>Hypocreales</taxon>
        <taxon>Cordycipitaceae</taxon>
        <taxon>Cordyceps</taxon>
    </lineage>
</organism>
<dbReference type="InterPro" id="IPR027417">
    <property type="entry name" value="P-loop_NTPase"/>
</dbReference>
<accession>A0A2H4SKI1</accession>
<dbReference type="Gene3D" id="3.40.50.300">
    <property type="entry name" value="P-loop containing nucleotide triphosphate hydrolases"/>
    <property type="match status" value="1"/>
</dbReference>